<keyword evidence="2" id="KW-1185">Reference proteome</keyword>
<accession>A0A8G0LAE4</accession>
<sequence>MLIINQMGWSPSLGKDDGRIGGYSAELAEMELVPIVMQWCIPNLEAEIQAPHMYQTNTEYSYASLVDDATISEDGKSSTWSKAVCRALFSNLAQVLRTQLHMLGLVGEPP</sequence>
<evidence type="ECO:0000313" key="1">
    <source>
        <dbReference type="EMBL" id="QYS97603.1"/>
    </source>
</evidence>
<protein>
    <submittedName>
        <fullName evidence="1">Uncharacterized protein</fullName>
    </submittedName>
</protein>
<reference evidence="1 2" key="1">
    <citation type="journal article" date="2021" name="BMC Genomics">
        <title>Telomere-to-telomere genome assembly of asparaginase-producing Trichoderma simmonsii.</title>
        <authorList>
            <person name="Chung D."/>
            <person name="Kwon Y.M."/>
            <person name="Yang Y."/>
        </authorList>
    </citation>
    <scope>NUCLEOTIDE SEQUENCE [LARGE SCALE GENOMIC DNA]</scope>
    <source>
        <strain evidence="1 2">GH-Sj1</strain>
    </source>
</reference>
<dbReference type="AlphaFoldDB" id="A0A8G0LAE4"/>
<dbReference type="Proteomes" id="UP000826661">
    <property type="component" value="Chromosome II"/>
</dbReference>
<name>A0A8G0LAE4_9HYPO</name>
<evidence type="ECO:0000313" key="2">
    <source>
        <dbReference type="Proteomes" id="UP000826661"/>
    </source>
</evidence>
<dbReference type="EMBL" id="CP075865">
    <property type="protein sequence ID" value="QYS97603.1"/>
    <property type="molecule type" value="Genomic_DNA"/>
</dbReference>
<proteinExistence type="predicted"/>
<gene>
    <name evidence="1" type="ORF">H0G86_004828</name>
</gene>
<organism evidence="1 2">
    <name type="scientific">Trichoderma simmonsii</name>
    <dbReference type="NCBI Taxonomy" id="1491479"/>
    <lineage>
        <taxon>Eukaryota</taxon>
        <taxon>Fungi</taxon>
        <taxon>Dikarya</taxon>
        <taxon>Ascomycota</taxon>
        <taxon>Pezizomycotina</taxon>
        <taxon>Sordariomycetes</taxon>
        <taxon>Hypocreomycetidae</taxon>
        <taxon>Hypocreales</taxon>
        <taxon>Hypocreaceae</taxon>
        <taxon>Trichoderma</taxon>
    </lineage>
</organism>